<feature type="transmembrane region" description="Helical" evidence="1">
    <location>
        <begin position="398"/>
        <end position="421"/>
    </location>
</feature>
<accession>E3NRG8</accession>
<dbReference type="Proteomes" id="UP000008281">
    <property type="component" value="Unassembled WGS sequence"/>
</dbReference>
<keyword evidence="3" id="KW-1185">Reference proteome</keyword>
<keyword evidence="1" id="KW-0812">Transmembrane</keyword>
<evidence type="ECO:0008006" key="4">
    <source>
        <dbReference type="Google" id="ProtNLM"/>
    </source>
</evidence>
<evidence type="ECO:0000313" key="3">
    <source>
        <dbReference type="Proteomes" id="UP000008281"/>
    </source>
</evidence>
<proteinExistence type="predicted"/>
<dbReference type="PANTHER" id="PTHR45830">
    <property type="entry name" value="SERPENTINE RECEPTOR, CLASS I"/>
    <property type="match status" value="1"/>
</dbReference>
<feature type="transmembrane region" description="Helical" evidence="1">
    <location>
        <begin position="548"/>
        <end position="575"/>
    </location>
</feature>
<feature type="transmembrane region" description="Helical" evidence="1">
    <location>
        <begin position="627"/>
        <end position="650"/>
    </location>
</feature>
<keyword evidence="1" id="KW-0472">Membrane</keyword>
<gene>
    <name evidence="2" type="ORF">CRE_24897</name>
</gene>
<keyword evidence="1" id="KW-1133">Transmembrane helix</keyword>
<feature type="transmembrane region" description="Helical" evidence="1">
    <location>
        <begin position="20"/>
        <end position="38"/>
    </location>
</feature>
<feature type="transmembrane region" description="Helical" evidence="1">
    <location>
        <begin position="441"/>
        <end position="466"/>
    </location>
</feature>
<reference evidence="2" key="1">
    <citation type="submission" date="2007-07" db="EMBL/GenBank/DDBJ databases">
        <title>PCAP assembly of the Caenorhabditis remanei genome.</title>
        <authorList>
            <consortium name="The Caenorhabditis remanei Sequencing Consortium"/>
            <person name="Wilson R.K."/>
        </authorList>
    </citation>
    <scope>NUCLEOTIDE SEQUENCE [LARGE SCALE GENOMIC DNA]</scope>
    <source>
        <strain evidence="2">PB4641</strain>
    </source>
</reference>
<feature type="transmembrane region" description="Helical" evidence="1">
    <location>
        <begin position="50"/>
        <end position="69"/>
    </location>
</feature>
<feature type="transmembrane region" description="Helical" evidence="1">
    <location>
        <begin position="366"/>
        <end position="386"/>
    </location>
</feature>
<feature type="transmembrane region" description="Helical" evidence="1">
    <location>
        <begin position="266"/>
        <end position="289"/>
    </location>
</feature>
<protein>
    <recommendedName>
        <fullName evidence="4">Serpentine Receptor, class I</fullName>
    </recommendedName>
</protein>
<organism evidence="3">
    <name type="scientific">Caenorhabditis remanei</name>
    <name type="common">Caenorhabditis vulgaris</name>
    <dbReference type="NCBI Taxonomy" id="31234"/>
    <lineage>
        <taxon>Eukaryota</taxon>
        <taxon>Metazoa</taxon>
        <taxon>Ecdysozoa</taxon>
        <taxon>Nematoda</taxon>
        <taxon>Chromadorea</taxon>
        <taxon>Rhabditida</taxon>
        <taxon>Rhabditina</taxon>
        <taxon>Rhabditomorpha</taxon>
        <taxon>Rhabditoidea</taxon>
        <taxon>Rhabditidae</taxon>
        <taxon>Peloderinae</taxon>
        <taxon>Caenorhabditis</taxon>
    </lineage>
</organism>
<feature type="transmembrane region" description="Helical" evidence="1">
    <location>
        <begin position="115"/>
        <end position="133"/>
    </location>
</feature>
<name>E3NRG8_CAERE</name>
<dbReference type="InterPro" id="IPR019429">
    <property type="entry name" value="7TM_GPCR_serpentine_rcpt_Sri"/>
</dbReference>
<dbReference type="EMBL" id="DS269720">
    <property type="protein sequence ID" value="EFO87545.1"/>
    <property type="molecule type" value="Genomic_DNA"/>
</dbReference>
<evidence type="ECO:0000313" key="2">
    <source>
        <dbReference type="EMBL" id="EFO87545.1"/>
    </source>
</evidence>
<dbReference type="STRING" id="31234.E3NRG8"/>
<feature type="transmembrane region" description="Helical" evidence="1">
    <location>
        <begin position="596"/>
        <end position="621"/>
    </location>
</feature>
<feature type="transmembrane region" description="Helical" evidence="1">
    <location>
        <begin position="89"/>
        <end position="108"/>
    </location>
</feature>
<dbReference type="eggNOG" id="ENOG502TM83">
    <property type="taxonomic scope" value="Eukaryota"/>
</dbReference>
<dbReference type="HOGENOM" id="CLU_422269_0_0_1"/>
<dbReference type="PANTHER" id="PTHR45830:SF12">
    <property type="entry name" value="G_PROTEIN_RECEP_F1_2 DOMAIN-CONTAINING PROTEIN-RELATED"/>
    <property type="match status" value="1"/>
</dbReference>
<evidence type="ECO:0000256" key="1">
    <source>
        <dbReference type="SAM" id="Phobius"/>
    </source>
</evidence>
<dbReference type="InParanoid" id="E3NRG8"/>
<feature type="transmembrane region" description="Helical" evidence="1">
    <location>
        <begin position="153"/>
        <end position="173"/>
    </location>
</feature>
<feature type="transmembrane region" description="Helical" evidence="1">
    <location>
        <begin position="486"/>
        <end position="507"/>
    </location>
</feature>
<sequence length="694" mass="81064">MPQNYLDTDLEIPNFLIHHYFISGSLCIVMNFFVFYLLIFRKGRLDTFRFYLLAFQVGSAIIFSFHLNFQIICFSCDFHLSILMQLVPFFPYIVGGFAVGLLPTFSILTPHYCMTILSFLVGFQTNMLTICFLRKHRAISKIGGKYKLSQRVYNFLVFFCLLIPFTHSVPFHLTGKTKEEQFQIIDQKYPLYRAKFEKLSNFEIYEFDTMMKIFSIMGSFGCVHSATTVSILVFQMYRTLILYSARLSKATLEKHTSSLKSLIAQFFFQFLTTPIAIFPAVVIVLTMVFQFEGGQVLTWYMLMMMTMHSTINSLVVIFTVPEFRAFVFFWSREGRNLRKSILIKKMTEKSENYRNTDLEIPQYLIYHYYISGSISVLMNSFVFYLLIFRKGRLDTFRFYLLSFQIICFLCDFHLSFLMQLVPFFPYVIGGYAAGLLPRFSILSPHYCMTILSFLVGFQVNMLTICFLRKHQIISNISGKYKLSTKIYNFIAMLCLLIPITYSIPFHLTGKTRNEQFKIIEMNYPLFHEKFLQLTNFAIYEFDIMMKTFATIVLIGCVQSVNTVFLLTFQMYRALVLCSSSLSKETLEKHKSSLRSLIGQFMVTPIAVLPAMLIVSTIVFPFDGAQVFTWFMLMIMTTHSTINCLVLIFTIPKFRTIILFWTEEGKKLRRIRMESRSVSFMGNRATRNSFRNSMS</sequence>
<dbReference type="Pfam" id="PF10327">
    <property type="entry name" value="7TM_GPCR_Sri"/>
    <property type="match status" value="3"/>
</dbReference>
<feature type="transmembrane region" description="Helical" evidence="1">
    <location>
        <begin position="213"/>
        <end position="237"/>
    </location>
</feature>
<dbReference type="AlphaFoldDB" id="E3NRG8"/>